<dbReference type="Proteomes" id="UP001497482">
    <property type="component" value="Chromosome 8"/>
</dbReference>
<dbReference type="AlphaFoldDB" id="A0AAV2MMP7"/>
<protein>
    <submittedName>
        <fullName evidence="2">Uncharacterized protein</fullName>
    </submittedName>
</protein>
<keyword evidence="1" id="KW-1133">Transmembrane helix</keyword>
<evidence type="ECO:0000313" key="3">
    <source>
        <dbReference type="Proteomes" id="UP001497482"/>
    </source>
</evidence>
<keyword evidence="3" id="KW-1185">Reference proteome</keyword>
<sequence>MGLVVMGGKGIEGIVDVGVIGGGRVSGGEFGMGVGWKCGRGGNVEGKRVWLGVGLEIGWDVGGGGLGGGGRGEGGGGIGIGGGGGVVRGGVVGSIFCLGVWGVGVFRGVGLDVKGGLGGEVGMWRWGMCCVGECLGIWNLFGGLLVGGDGVVIVCRGGDRGEDGWFGVVVVMGVGGDGGCGWGVFGCVGGVFVGWGRVGEGLLMGWYGFCWVGGGGFLMGGGLVLEWVWRWCRVGLGGIGVGWFGKGCLRWGCRGGREMV</sequence>
<organism evidence="2 3">
    <name type="scientific">Knipowitschia caucasica</name>
    <name type="common">Caucasian dwarf goby</name>
    <name type="synonym">Pomatoschistus caucasicus</name>
    <dbReference type="NCBI Taxonomy" id="637954"/>
    <lineage>
        <taxon>Eukaryota</taxon>
        <taxon>Metazoa</taxon>
        <taxon>Chordata</taxon>
        <taxon>Craniata</taxon>
        <taxon>Vertebrata</taxon>
        <taxon>Euteleostomi</taxon>
        <taxon>Actinopterygii</taxon>
        <taxon>Neopterygii</taxon>
        <taxon>Teleostei</taxon>
        <taxon>Neoteleostei</taxon>
        <taxon>Acanthomorphata</taxon>
        <taxon>Gobiaria</taxon>
        <taxon>Gobiiformes</taxon>
        <taxon>Gobioidei</taxon>
        <taxon>Gobiidae</taxon>
        <taxon>Gobiinae</taxon>
        <taxon>Knipowitschia</taxon>
    </lineage>
</organism>
<keyword evidence="1" id="KW-0812">Transmembrane</keyword>
<feature type="transmembrane region" description="Helical" evidence="1">
    <location>
        <begin position="166"/>
        <end position="193"/>
    </location>
</feature>
<name>A0AAV2MMP7_KNICA</name>
<dbReference type="EMBL" id="OZ035830">
    <property type="protein sequence ID" value="CAL1614582.1"/>
    <property type="molecule type" value="Genomic_DNA"/>
</dbReference>
<proteinExistence type="predicted"/>
<feature type="transmembrane region" description="Helical" evidence="1">
    <location>
        <begin position="205"/>
        <end position="229"/>
    </location>
</feature>
<evidence type="ECO:0000256" key="1">
    <source>
        <dbReference type="SAM" id="Phobius"/>
    </source>
</evidence>
<evidence type="ECO:0000313" key="2">
    <source>
        <dbReference type="EMBL" id="CAL1614582.1"/>
    </source>
</evidence>
<gene>
    <name evidence="2" type="ORF">KC01_LOCUS40618</name>
</gene>
<keyword evidence="1" id="KW-0472">Membrane</keyword>
<reference evidence="2 3" key="1">
    <citation type="submission" date="2024-04" db="EMBL/GenBank/DDBJ databases">
        <authorList>
            <person name="Waldvogel A.-M."/>
            <person name="Schoenle A."/>
        </authorList>
    </citation>
    <scope>NUCLEOTIDE SEQUENCE [LARGE SCALE GENOMIC DNA]</scope>
</reference>
<feature type="transmembrane region" description="Helical" evidence="1">
    <location>
        <begin position="135"/>
        <end position="154"/>
    </location>
</feature>
<accession>A0AAV2MMP7</accession>